<protein>
    <submittedName>
        <fullName evidence="2">Uncharacterized protein</fullName>
    </submittedName>
</protein>
<reference evidence="2" key="1">
    <citation type="submission" date="2019-06" db="EMBL/GenBank/DDBJ databases">
        <authorList>
            <person name="Zheng W."/>
        </authorList>
    </citation>
    <scope>NUCLEOTIDE SEQUENCE</scope>
    <source>
        <strain evidence="2">QDHG01</strain>
    </source>
</reference>
<sequence>MIKNTKRYRQRTGEAQAQYGSYNNYNFFQVYQKHNPLHVKDIEGAAPKQDKHSQLNYLSTEDIRGAQPKKLAGYTGASPERLFQSLKKVEAERRRASMDFLTTQNQQQNTMLPEIGNSVKQIPESRALSQLRSGHNQNSLIKKQTLKSSIGLQQASCIKEVQGNSRTQASKHLYNSIDHLPQLETSPHRNQSLSQVKISYDQLKSIRSIRAQNRMVGSKSINFAHQHVEESPYARISKSKQIVRGVYEDEDQTPNQQVGDELERSKEMRVSTKSSNGKSQAEPPTIIASNLSAEKDYSQFVNPSKRLLEKLRFDTTYRSSYLQNIQQRLSQLLPVQQIEEEPQIVTKDKVPEIKQKKELHPTNPVKEKKKAEYEDFLKKLGSGSRQSKVSVYFSSLNNPMAHKQIQRLDEPKLNVLTQDFKAPE</sequence>
<dbReference type="EMBL" id="RRYP01010029">
    <property type="protein sequence ID" value="TNV78664.1"/>
    <property type="molecule type" value="Genomic_DNA"/>
</dbReference>
<accession>A0A8J8T1G3</accession>
<evidence type="ECO:0000256" key="1">
    <source>
        <dbReference type="SAM" id="MobiDB-lite"/>
    </source>
</evidence>
<comment type="caution">
    <text evidence="2">The sequence shown here is derived from an EMBL/GenBank/DDBJ whole genome shotgun (WGS) entry which is preliminary data.</text>
</comment>
<name>A0A8J8T1G3_HALGN</name>
<keyword evidence="3" id="KW-1185">Reference proteome</keyword>
<gene>
    <name evidence="2" type="ORF">FGO68_gene11283</name>
</gene>
<evidence type="ECO:0000313" key="3">
    <source>
        <dbReference type="Proteomes" id="UP000785679"/>
    </source>
</evidence>
<dbReference type="AlphaFoldDB" id="A0A8J8T1G3"/>
<organism evidence="2 3">
    <name type="scientific">Halteria grandinella</name>
    <dbReference type="NCBI Taxonomy" id="5974"/>
    <lineage>
        <taxon>Eukaryota</taxon>
        <taxon>Sar</taxon>
        <taxon>Alveolata</taxon>
        <taxon>Ciliophora</taxon>
        <taxon>Intramacronucleata</taxon>
        <taxon>Spirotrichea</taxon>
        <taxon>Stichotrichia</taxon>
        <taxon>Sporadotrichida</taxon>
        <taxon>Halteriidae</taxon>
        <taxon>Halteria</taxon>
    </lineage>
</organism>
<feature type="compositionally biased region" description="Basic and acidic residues" evidence="1">
    <location>
        <begin position="261"/>
        <end position="270"/>
    </location>
</feature>
<feature type="region of interest" description="Disordered" evidence="1">
    <location>
        <begin position="248"/>
        <end position="285"/>
    </location>
</feature>
<proteinExistence type="predicted"/>
<evidence type="ECO:0000313" key="2">
    <source>
        <dbReference type="EMBL" id="TNV78664.1"/>
    </source>
</evidence>
<dbReference type="Proteomes" id="UP000785679">
    <property type="component" value="Unassembled WGS sequence"/>
</dbReference>